<keyword evidence="3" id="KW-1185">Reference proteome</keyword>
<sequence>MTTTPFYATREEIKAELDVKETARSNARIDRALADATDAVHGLCHRVFYPTLATRSWNWPNSQSGTSWRLWLDKSEIISVTTLSSGGTTIVAADYFLEPNQYGPPYSHIEIDLSSNASFGGGSTHQRDITITGLFGYRNDETLVGTAAEALDASETGIDVDAATSAAVGVGSLLRIDSERVIVTARSNLDTGQTLGSSITNVNNVVTIGVQSGTAFAAGETILIDSERMLIEDIAGNNLTVKRAWDGSTIAAHTAGAIIYAPRTLTVERGALGTTAATHLTAASVYRWDAPGPVRQLCMAEALTDLLQGRSGYARTAGSGESEREASGRGLKDLRERVYTSHGRKARSRAV</sequence>
<organism evidence="2 3">
    <name type="scientific">Streptomyces cupreus</name>
    <dbReference type="NCBI Taxonomy" id="2759956"/>
    <lineage>
        <taxon>Bacteria</taxon>
        <taxon>Bacillati</taxon>
        <taxon>Actinomycetota</taxon>
        <taxon>Actinomycetes</taxon>
        <taxon>Kitasatosporales</taxon>
        <taxon>Streptomycetaceae</taxon>
        <taxon>Streptomyces</taxon>
    </lineage>
</organism>
<comment type="caution">
    <text evidence="2">The sequence shown here is derived from an EMBL/GenBank/DDBJ whole genome shotgun (WGS) entry which is preliminary data.</text>
</comment>
<dbReference type="EMBL" id="JACMSF010000015">
    <property type="protein sequence ID" value="MBC2903143.1"/>
    <property type="molecule type" value="Genomic_DNA"/>
</dbReference>
<evidence type="ECO:0000256" key="1">
    <source>
        <dbReference type="SAM" id="MobiDB-lite"/>
    </source>
</evidence>
<evidence type="ECO:0000313" key="3">
    <source>
        <dbReference type="Proteomes" id="UP000584670"/>
    </source>
</evidence>
<dbReference type="RefSeq" id="WP_186283031.1">
    <property type="nucleotide sequence ID" value="NZ_JACMSF010000015.1"/>
</dbReference>
<dbReference type="Proteomes" id="UP000584670">
    <property type="component" value="Unassembled WGS sequence"/>
</dbReference>
<evidence type="ECO:0000313" key="2">
    <source>
        <dbReference type="EMBL" id="MBC2903143.1"/>
    </source>
</evidence>
<dbReference type="AlphaFoldDB" id="A0A7X1M9X5"/>
<proteinExistence type="predicted"/>
<name>A0A7X1M9X5_9ACTN</name>
<protein>
    <submittedName>
        <fullName evidence="2">Uncharacterized protein</fullName>
    </submittedName>
</protein>
<feature type="region of interest" description="Disordered" evidence="1">
    <location>
        <begin position="314"/>
        <end position="351"/>
    </location>
</feature>
<feature type="compositionally biased region" description="Basic and acidic residues" evidence="1">
    <location>
        <begin position="321"/>
        <end position="339"/>
    </location>
</feature>
<reference evidence="2 3" key="1">
    <citation type="submission" date="2020-08" db="EMBL/GenBank/DDBJ databases">
        <title>Streptomyces sp. PSKA01 genome sequencing and assembly.</title>
        <authorList>
            <person name="Mandal S."/>
            <person name="Maiti P.K."/>
            <person name="Das P."/>
        </authorList>
    </citation>
    <scope>NUCLEOTIDE SEQUENCE [LARGE SCALE GENOMIC DNA]</scope>
    <source>
        <strain evidence="2 3">PSKA01</strain>
    </source>
</reference>
<accession>A0A7X1M9X5</accession>
<gene>
    <name evidence="2" type="ORF">H4N64_16310</name>
</gene>
<feature type="compositionally biased region" description="Basic residues" evidence="1">
    <location>
        <begin position="342"/>
        <end position="351"/>
    </location>
</feature>